<keyword evidence="14" id="KW-1185">Reference proteome</keyword>
<dbReference type="FunFam" id="2.160.20.10:FF:000029">
    <property type="entry name" value="Pectinesterase 4"/>
    <property type="match status" value="1"/>
</dbReference>
<evidence type="ECO:0000256" key="11">
    <source>
        <dbReference type="SAM" id="Phobius"/>
    </source>
</evidence>
<dbReference type="PROSITE" id="PS00503">
    <property type="entry name" value="PECTINESTERASE_2"/>
    <property type="match status" value="1"/>
</dbReference>
<reference evidence="14" key="2">
    <citation type="submission" date="2013-12" db="EMBL/GenBank/DDBJ databases">
        <authorList>
            <person name="Yu Y."/>
            <person name="Lee S."/>
            <person name="de Baynast K."/>
            <person name="Wissotski M."/>
            <person name="Liu L."/>
            <person name="Talag J."/>
            <person name="Goicoechea J."/>
            <person name="Angelova A."/>
            <person name="Jetty R."/>
            <person name="Kudrna D."/>
            <person name="Golser W."/>
            <person name="Rivera L."/>
            <person name="Zhang J."/>
            <person name="Wing R."/>
        </authorList>
    </citation>
    <scope>NUCLEOTIDE SEQUENCE</scope>
</reference>
<sequence length="612" mass="66021">MASSDGEGEGRGRTKLIIGGLAVFMLVAMVIGTVAFVMMEHGGEDGDLNKRGMSSTTRTVDLFCAPTDYHATCQDTLDRVLARSSDPADHPHAAAAAAITAVERALSQGFDRTSSLAAIESSNDTLVAEALRDCRMLLDDCRGDVARALSSIAWRGVDGPAQDLQSWLSAVITFQGSCVDMFPKGEVRDQVRDAMEKAREISSNAIAIIQQGAAFAAMLDLHASEGHGDGNEVDVATMDKDGHHEHHDDDDDVDRRKMLDEEEDVLLPSWVADDDERRMLVAAAAEESVAGLTPNVTVAKDGSGDFGNISAALDALPETYVGRYVIYVKEGVYEETVNVTSRMANITMYGDGSKKSIVTGSKNIADGIRMWKTATFAVDGDRFTAMRLGIRNTAGEEKQQALALRVKSDKTIFFNCRIEGNQDTLFAQAYRQFYRSCVISGTVDFIFGDAAAVFQRCVLLVKPPLPGKPAVVTAHGRRDRQQTTGFVIQHSQVASDDGFATDGEGGTARVAYLGRPWKEHARTVVMESAIEGFVHAQGYMPWEGKDNLGEAFYGEFANSGGGANATGRSEMKGFHVLDKVKAMQFTVGRFLHGADWIPETGTPVTLGLFAAT</sequence>
<keyword evidence="11" id="KW-0812">Transmembrane</keyword>
<keyword evidence="6" id="KW-0134">Cell wall</keyword>
<keyword evidence="11" id="KW-1133">Transmembrane helix</keyword>
<evidence type="ECO:0000256" key="5">
    <source>
        <dbReference type="ARBA" id="ARBA00013229"/>
    </source>
</evidence>
<dbReference type="Gramene" id="LPERR03G17670.1">
    <property type="protein sequence ID" value="LPERR03G17670.1"/>
    <property type="gene ID" value="LPERR03G17670"/>
</dbReference>
<dbReference type="STRING" id="77586.A0A0D9VV03"/>
<dbReference type="InterPro" id="IPR035513">
    <property type="entry name" value="Invertase/methylesterase_inhib"/>
</dbReference>
<dbReference type="Proteomes" id="UP000032180">
    <property type="component" value="Chromosome 3"/>
</dbReference>
<organism evidence="13 14">
    <name type="scientific">Leersia perrieri</name>
    <dbReference type="NCBI Taxonomy" id="77586"/>
    <lineage>
        <taxon>Eukaryota</taxon>
        <taxon>Viridiplantae</taxon>
        <taxon>Streptophyta</taxon>
        <taxon>Embryophyta</taxon>
        <taxon>Tracheophyta</taxon>
        <taxon>Spermatophyta</taxon>
        <taxon>Magnoliopsida</taxon>
        <taxon>Liliopsida</taxon>
        <taxon>Poales</taxon>
        <taxon>Poaceae</taxon>
        <taxon>BOP clade</taxon>
        <taxon>Oryzoideae</taxon>
        <taxon>Oryzeae</taxon>
        <taxon>Oryzinae</taxon>
        <taxon>Leersia</taxon>
    </lineage>
</organism>
<dbReference type="GO" id="GO:0030599">
    <property type="term" value="F:pectinesterase activity"/>
    <property type="evidence" value="ECO:0007669"/>
    <property type="project" value="UniProtKB-UniRule"/>
</dbReference>
<evidence type="ECO:0000256" key="7">
    <source>
        <dbReference type="ARBA" id="ARBA00022801"/>
    </source>
</evidence>
<evidence type="ECO:0000256" key="6">
    <source>
        <dbReference type="ARBA" id="ARBA00022512"/>
    </source>
</evidence>
<dbReference type="InterPro" id="IPR011050">
    <property type="entry name" value="Pectin_lyase_fold/virulence"/>
</dbReference>
<dbReference type="NCBIfam" id="TIGR01614">
    <property type="entry name" value="PME_inhib"/>
    <property type="match status" value="1"/>
</dbReference>
<evidence type="ECO:0000313" key="14">
    <source>
        <dbReference type="Proteomes" id="UP000032180"/>
    </source>
</evidence>
<comment type="subcellular location">
    <subcellularLocation>
        <location evidence="1">Secreted</location>
        <location evidence="1">Cell wall</location>
    </subcellularLocation>
</comment>
<keyword evidence="7 10" id="KW-0378">Hydrolase</keyword>
<dbReference type="eggNOG" id="ENOG502QVHM">
    <property type="taxonomic scope" value="Eukaryota"/>
</dbReference>
<dbReference type="EC" id="3.1.1.11" evidence="5 10"/>
<dbReference type="SUPFAM" id="SSF51126">
    <property type="entry name" value="Pectin lyase-like"/>
    <property type="match status" value="1"/>
</dbReference>
<evidence type="ECO:0000256" key="8">
    <source>
        <dbReference type="ARBA" id="ARBA00023085"/>
    </source>
</evidence>
<dbReference type="InterPro" id="IPR012334">
    <property type="entry name" value="Pectin_lyas_fold"/>
</dbReference>
<dbReference type="Gene3D" id="1.20.140.40">
    <property type="entry name" value="Invertase/pectin methylesterase inhibitor family protein"/>
    <property type="match status" value="1"/>
</dbReference>
<dbReference type="GO" id="GO:0042545">
    <property type="term" value="P:cell wall modification"/>
    <property type="evidence" value="ECO:0007669"/>
    <property type="project" value="UniProtKB-UniRule"/>
</dbReference>
<evidence type="ECO:0000256" key="1">
    <source>
        <dbReference type="ARBA" id="ARBA00004191"/>
    </source>
</evidence>
<comment type="pathway">
    <text evidence="2 10">Glycan metabolism; pectin degradation; 2-dehydro-3-deoxy-D-gluconate from pectin: step 1/5.</text>
</comment>
<evidence type="ECO:0000256" key="3">
    <source>
        <dbReference type="ARBA" id="ARBA00006027"/>
    </source>
</evidence>
<keyword evidence="8 10" id="KW-0063">Aspartyl esterase</keyword>
<keyword evidence="6" id="KW-0964">Secreted</keyword>
<dbReference type="HOGENOM" id="CLU_012243_9_0_1"/>
<comment type="similarity">
    <text evidence="4">In the C-terminal section; belongs to the pectinesterase family.</text>
</comment>
<dbReference type="CDD" id="cd15798">
    <property type="entry name" value="PMEI-like_3"/>
    <property type="match status" value="1"/>
</dbReference>
<dbReference type="UniPathway" id="UPA00545">
    <property type="reaction ID" value="UER00823"/>
</dbReference>
<evidence type="ECO:0000313" key="13">
    <source>
        <dbReference type="EnsemblPlants" id="LPERR03G17670.1"/>
    </source>
</evidence>
<feature type="transmembrane region" description="Helical" evidence="11">
    <location>
        <begin position="16"/>
        <end position="39"/>
    </location>
</feature>
<reference evidence="13" key="3">
    <citation type="submission" date="2015-04" db="UniProtKB">
        <authorList>
            <consortium name="EnsemblPlants"/>
        </authorList>
    </citation>
    <scope>IDENTIFICATION</scope>
</reference>
<dbReference type="SUPFAM" id="SSF101148">
    <property type="entry name" value="Plant invertase/pectin methylesterase inhibitor"/>
    <property type="match status" value="1"/>
</dbReference>
<feature type="domain" description="Pectinesterase inhibitor" evidence="12">
    <location>
        <begin position="55"/>
        <end position="208"/>
    </location>
</feature>
<keyword evidence="11" id="KW-0472">Membrane</keyword>
<evidence type="ECO:0000256" key="4">
    <source>
        <dbReference type="ARBA" id="ARBA00007786"/>
    </source>
</evidence>
<dbReference type="Pfam" id="PF04043">
    <property type="entry name" value="PMEI"/>
    <property type="match status" value="1"/>
</dbReference>
<dbReference type="EnsemblPlants" id="LPERR03G17670.1">
    <property type="protein sequence ID" value="LPERR03G17670.1"/>
    <property type="gene ID" value="LPERR03G17670"/>
</dbReference>
<dbReference type="InterPro" id="IPR006501">
    <property type="entry name" value="Pectinesterase_inhib_dom"/>
</dbReference>
<dbReference type="InterPro" id="IPR000070">
    <property type="entry name" value="Pectinesterase_cat"/>
</dbReference>
<name>A0A0D9VV03_9ORYZ</name>
<evidence type="ECO:0000256" key="10">
    <source>
        <dbReference type="RuleBase" id="RU000589"/>
    </source>
</evidence>
<reference evidence="13 14" key="1">
    <citation type="submission" date="2012-08" db="EMBL/GenBank/DDBJ databases">
        <title>Oryza genome evolution.</title>
        <authorList>
            <person name="Wing R.A."/>
        </authorList>
    </citation>
    <scope>NUCLEOTIDE SEQUENCE</scope>
</reference>
<dbReference type="InterPro" id="IPR033131">
    <property type="entry name" value="Pectinesterase_Asp_AS"/>
</dbReference>
<feature type="active site" evidence="9">
    <location>
        <position position="444"/>
    </location>
</feature>
<dbReference type="GO" id="GO:0045490">
    <property type="term" value="P:pectin catabolic process"/>
    <property type="evidence" value="ECO:0007669"/>
    <property type="project" value="UniProtKB-UniRule"/>
</dbReference>
<comment type="similarity">
    <text evidence="3">In the N-terminal section; belongs to the PMEI family.</text>
</comment>
<evidence type="ECO:0000256" key="2">
    <source>
        <dbReference type="ARBA" id="ARBA00005184"/>
    </source>
</evidence>
<accession>A0A0D9VV03</accession>
<proteinExistence type="inferred from homology"/>
<dbReference type="AlphaFoldDB" id="A0A0D9VV03"/>
<comment type="catalytic activity">
    <reaction evidence="10">
        <text>[(1-&gt;4)-alpha-D-galacturonosyl methyl ester](n) + n H2O = [(1-&gt;4)-alpha-D-galacturonosyl](n) + n methanol + n H(+)</text>
        <dbReference type="Rhea" id="RHEA:22380"/>
        <dbReference type="Rhea" id="RHEA-COMP:14570"/>
        <dbReference type="Rhea" id="RHEA-COMP:14573"/>
        <dbReference type="ChEBI" id="CHEBI:15377"/>
        <dbReference type="ChEBI" id="CHEBI:15378"/>
        <dbReference type="ChEBI" id="CHEBI:17790"/>
        <dbReference type="ChEBI" id="CHEBI:140522"/>
        <dbReference type="ChEBI" id="CHEBI:140523"/>
        <dbReference type="EC" id="3.1.1.11"/>
    </reaction>
</comment>
<dbReference type="SMART" id="SM00856">
    <property type="entry name" value="PMEI"/>
    <property type="match status" value="1"/>
</dbReference>
<protein>
    <recommendedName>
        <fullName evidence="5 10">Pectinesterase</fullName>
        <ecNumber evidence="5 10">3.1.1.11</ecNumber>
    </recommendedName>
</protein>
<dbReference type="PANTHER" id="PTHR31707">
    <property type="entry name" value="PECTINESTERASE"/>
    <property type="match status" value="1"/>
</dbReference>
<evidence type="ECO:0000256" key="9">
    <source>
        <dbReference type="PROSITE-ProRule" id="PRU10040"/>
    </source>
</evidence>
<evidence type="ECO:0000259" key="12">
    <source>
        <dbReference type="SMART" id="SM00856"/>
    </source>
</evidence>
<dbReference type="Pfam" id="PF01095">
    <property type="entry name" value="Pectinesterase"/>
    <property type="match status" value="1"/>
</dbReference>
<dbReference type="Gene3D" id="2.160.20.10">
    <property type="entry name" value="Single-stranded right-handed beta-helix, Pectin lyase-like"/>
    <property type="match status" value="1"/>
</dbReference>
<dbReference type="GO" id="GO:0004857">
    <property type="term" value="F:enzyme inhibitor activity"/>
    <property type="evidence" value="ECO:0007669"/>
    <property type="project" value="InterPro"/>
</dbReference>